<sequence>MLVRLIYASRAAGEVNAELLDALLRSSRQNNPAIGVTGVLCYSAGMFVQVLEGSRSAVSSLYNVIVRDPRHEKVELIHFEEISERHFADWTMGQVNMSKVNNGVLLKYSARSEFNPFDMSGEAILLLLDDLIATAAISK</sequence>
<organism evidence="2 3">
    <name type="scientific">Chitinibacter fontanus</name>
    <dbReference type="NCBI Taxonomy" id="1737446"/>
    <lineage>
        <taxon>Bacteria</taxon>
        <taxon>Pseudomonadati</taxon>
        <taxon>Pseudomonadota</taxon>
        <taxon>Betaproteobacteria</taxon>
        <taxon>Neisseriales</taxon>
        <taxon>Chitinibacteraceae</taxon>
        <taxon>Chitinibacter</taxon>
    </lineage>
</organism>
<dbReference type="KEGG" id="cfon:HZU75_10290"/>
<keyword evidence="3" id="KW-1185">Reference proteome</keyword>
<dbReference type="PROSITE" id="PS50925">
    <property type="entry name" value="BLUF"/>
    <property type="match status" value="1"/>
</dbReference>
<dbReference type="AlphaFoldDB" id="A0A7D5V9Y1"/>
<evidence type="ECO:0000313" key="3">
    <source>
        <dbReference type="Proteomes" id="UP000510822"/>
    </source>
</evidence>
<dbReference type="Pfam" id="PF04940">
    <property type="entry name" value="BLUF"/>
    <property type="match status" value="1"/>
</dbReference>
<feature type="domain" description="BLUF" evidence="1">
    <location>
        <begin position="2"/>
        <end position="93"/>
    </location>
</feature>
<dbReference type="EMBL" id="CP058952">
    <property type="protein sequence ID" value="QLI81897.1"/>
    <property type="molecule type" value="Genomic_DNA"/>
</dbReference>
<dbReference type="SMART" id="SM01034">
    <property type="entry name" value="BLUF"/>
    <property type="match status" value="1"/>
</dbReference>
<reference evidence="2 3" key="1">
    <citation type="journal article" date="2016" name="Int. J. Syst. Evol. Microbiol.">
        <title>Chitinibacter fontanus sp. nov., isolated from a spring.</title>
        <authorList>
            <person name="Sheu S.Y."/>
            <person name="Li Y.S."/>
            <person name="Young C.C."/>
            <person name="Chen W.M."/>
        </authorList>
    </citation>
    <scope>NUCLEOTIDE SEQUENCE [LARGE SCALE GENOMIC DNA]</scope>
    <source>
        <strain evidence="2 3">STM-7</strain>
    </source>
</reference>
<evidence type="ECO:0000313" key="2">
    <source>
        <dbReference type="EMBL" id="QLI81897.1"/>
    </source>
</evidence>
<gene>
    <name evidence="2" type="ORF">HZU75_10290</name>
</gene>
<dbReference type="RefSeq" id="WP_180306004.1">
    <property type="nucleotide sequence ID" value="NZ_CP058952.1"/>
</dbReference>
<dbReference type="SUPFAM" id="SSF54975">
    <property type="entry name" value="Acylphosphatase/BLUF domain-like"/>
    <property type="match status" value="1"/>
</dbReference>
<proteinExistence type="predicted"/>
<evidence type="ECO:0000259" key="1">
    <source>
        <dbReference type="PROSITE" id="PS50925"/>
    </source>
</evidence>
<protein>
    <submittedName>
        <fullName evidence="2">BLUF domain-containing protein</fullName>
    </submittedName>
</protein>
<name>A0A7D5V9Y1_9NEIS</name>
<dbReference type="InterPro" id="IPR007024">
    <property type="entry name" value="BLUF_domain"/>
</dbReference>
<dbReference type="Proteomes" id="UP000510822">
    <property type="component" value="Chromosome"/>
</dbReference>
<dbReference type="InterPro" id="IPR036046">
    <property type="entry name" value="Acylphosphatase-like_dom_sf"/>
</dbReference>
<dbReference type="Gene3D" id="3.30.70.100">
    <property type="match status" value="1"/>
</dbReference>
<dbReference type="GO" id="GO:0009882">
    <property type="term" value="F:blue light photoreceptor activity"/>
    <property type="evidence" value="ECO:0007669"/>
    <property type="project" value="InterPro"/>
</dbReference>
<dbReference type="GO" id="GO:0071949">
    <property type="term" value="F:FAD binding"/>
    <property type="evidence" value="ECO:0007669"/>
    <property type="project" value="InterPro"/>
</dbReference>
<accession>A0A7D5V9Y1</accession>